<dbReference type="Pfam" id="PF00275">
    <property type="entry name" value="EPSP_synthase"/>
    <property type="match status" value="1"/>
</dbReference>
<dbReference type="PROSITE" id="PS00885">
    <property type="entry name" value="EPSP_SYNTHASE_2"/>
    <property type="match status" value="1"/>
</dbReference>
<evidence type="ECO:0000259" key="8">
    <source>
        <dbReference type="Pfam" id="PF00275"/>
    </source>
</evidence>
<evidence type="ECO:0000313" key="10">
    <source>
        <dbReference type="Proteomes" id="UP000284178"/>
    </source>
</evidence>
<feature type="domain" description="Enolpyruvate transferase" evidence="8">
    <location>
        <begin position="12"/>
        <end position="412"/>
    </location>
</feature>
<reference evidence="9 10" key="1">
    <citation type="submission" date="2018-08" db="EMBL/GenBank/DDBJ databases">
        <title>A genome reference for cultivated species of the human gut microbiota.</title>
        <authorList>
            <person name="Zou Y."/>
            <person name="Xue W."/>
            <person name="Luo G."/>
        </authorList>
    </citation>
    <scope>NUCLEOTIDE SEQUENCE [LARGE SCALE GENOMIC DNA]</scope>
    <source>
        <strain evidence="9 10">AF24-29</strain>
    </source>
</reference>
<feature type="binding site" evidence="7">
    <location>
        <position position="303"/>
    </location>
    <ligand>
        <name>3-phosphoshikimate</name>
        <dbReference type="ChEBI" id="CHEBI:145989"/>
    </ligand>
</feature>
<dbReference type="GO" id="GO:0003866">
    <property type="term" value="F:3-phosphoshikimate 1-carboxyvinyltransferase activity"/>
    <property type="evidence" value="ECO:0007669"/>
    <property type="project" value="UniProtKB-UniRule"/>
</dbReference>
<feature type="binding site" evidence="7">
    <location>
        <position position="22"/>
    </location>
    <ligand>
        <name>3-phosphoshikimate</name>
        <dbReference type="ChEBI" id="CHEBI:145989"/>
    </ligand>
</feature>
<dbReference type="UniPathway" id="UPA00053">
    <property type="reaction ID" value="UER00089"/>
</dbReference>
<dbReference type="Proteomes" id="UP000284178">
    <property type="component" value="Unassembled WGS sequence"/>
</dbReference>
<evidence type="ECO:0000256" key="2">
    <source>
        <dbReference type="ARBA" id="ARBA00009948"/>
    </source>
</evidence>
<comment type="pathway">
    <text evidence="1 7">Metabolic intermediate biosynthesis; chorismate biosynthesis; chorismate from D-erythrose 4-phosphate and phosphoenolpyruvate: step 6/7.</text>
</comment>
<dbReference type="InterPro" id="IPR001986">
    <property type="entry name" value="Enolpyruvate_Tfrase_dom"/>
</dbReference>
<evidence type="ECO:0000256" key="1">
    <source>
        <dbReference type="ARBA" id="ARBA00004811"/>
    </source>
</evidence>
<evidence type="ECO:0000256" key="4">
    <source>
        <dbReference type="ARBA" id="ARBA00022679"/>
    </source>
</evidence>
<dbReference type="GO" id="GO:0008652">
    <property type="term" value="P:amino acid biosynthetic process"/>
    <property type="evidence" value="ECO:0007669"/>
    <property type="project" value="UniProtKB-KW"/>
</dbReference>
<feature type="binding site" evidence="7">
    <location>
        <position position="26"/>
    </location>
    <ligand>
        <name>3-phosphoshikimate</name>
        <dbReference type="ChEBI" id="CHEBI:145989"/>
    </ligand>
</feature>
<dbReference type="SUPFAM" id="SSF55205">
    <property type="entry name" value="EPT/RTPC-like"/>
    <property type="match status" value="1"/>
</dbReference>
<dbReference type="PANTHER" id="PTHR21090:SF5">
    <property type="entry name" value="PENTAFUNCTIONAL AROM POLYPEPTIDE"/>
    <property type="match status" value="1"/>
</dbReference>
<feature type="binding site" evidence="7">
    <location>
        <position position="330"/>
    </location>
    <ligand>
        <name>3-phosphoshikimate</name>
        <dbReference type="ChEBI" id="CHEBI:145989"/>
    </ligand>
</feature>
<evidence type="ECO:0000256" key="3">
    <source>
        <dbReference type="ARBA" id="ARBA00022605"/>
    </source>
</evidence>
<evidence type="ECO:0000256" key="6">
    <source>
        <dbReference type="ARBA" id="ARBA00044633"/>
    </source>
</evidence>
<organism evidence="9 10">
    <name type="scientific">Holdemania filiformis</name>
    <dbReference type="NCBI Taxonomy" id="61171"/>
    <lineage>
        <taxon>Bacteria</taxon>
        <taxon>Bacillati</taxon>
        <taxon>Bacillota</taxon>
        <taxon>Erysipelotrichia</taxon>
        <taxon>Erysipelotrichales</taxon>
        <taxon>Erysipelotrichaceae</taxon>
        <taxon>Holdemania</taxon>
    </lineage>
</organism>
<keyword evidence="4 7" id="KW-0808">Transferase</keyword>
<sequence>MQATIIPGRCTQTTVAIPPSKSMAHRAIICAALAQGESLIHHVDYSDDILTTIDGMRKLGAHIELEGSDVRVQGIPDFNQLQSEEIFCKESGSTLRFFIPIFSLTGKRVRFTGQNRLLQRPQTVYQQLFEAQGFHYSQTAEWIEIEGALQPGDITLRGDISSQFISGLLFALACRKEDSTLHIEPPFESRSYVELTLQMLQDFGVHAYFEDELTLRIPGGQRYQACETTVESDYSQLGFYAALGCVNHEVHCQGLRPDSRQGDRQILDFVRKMGGKTEVTDKEVIVYPSSLSGCELDMQNCPDLGPILMVLASFAQGETKMINAARLRYKESDRIEAMETELRKVGVPIHSSEGEVWIQGPTAWKGGVTLDGHKDHRIVMALAIGATMADAPVTIEGAEAIAKSYPGFFRDLRSLGIEVKEK</sequence>
<feature type="binding site" evidence="7">
    <location>
        <position position="189"/>
    </location>
    <ligand>
        <name>3-phosphoshikimate</name>
        <dbReference type="ChEBI" id="CHEBI:145989"/>
    </ligand>
</feature>
<comment type="function">
    <text evidence="7">Catalyzes the transfer of the enolpyruvyl moiety of phosphoenolpyruvate (PEP) to the 5-hydroxyl of shikimate-3-phosphate (S3P) to produce enolpyruvyl shikimate-3-phosphate and inorganic phosphate.</text>
</comment>
<evidence type="ECO:0000313" key="9">
    <source>
        <dbReference type="EMBL" id="RGR75033.1"/>
    </source>
</evidence>
<dbReference type="InterPro" id="IPR013792">
    <property type="entry name" value="RNA3'P_cycl/enolpyr_Trfase_a/b"/>
</dbReference>
<feature type="binding site" evidence="7">
    <location>
        <position position="21"/>
    </location>
    <ligand>
        <name>phosphoenolpyruvate</name>
        <dbReference type="ChEBI" id="CHEBI:58702"/>
    </ligand>
</feature>
<proteinExistence type="inferred from homology"/>
<feature type="binding site" evidence="7">
    <location>
        <position position="377"/>
    </location>
    <ligand>
        <name>phosphoenolpyruvate</name>
        <dbReference type="ChEBI" id="CHEBI:58702"/>
    </ligand>
</feature>
<dbReference type="Gene3D" id="3.65.10.10">
    <property type="entry name" value="Enolpyruvate transferase domain"/>
    <property type="match status" value="2"/>
</dbReference>
<accession>A0A412G3C9</accession>
<comment type="subunit">
    <text evidence="7">Monomer.</text>
</comment>
<name>A0A412G3C9_9FIRM</name>
<feature type="binding site" evidence="7">
    <location>
        <position position="403"/>
    </location>
    <ligand>
        <name>phosphoenolpyruvate</name>
        <dbReference type="ChEBI" id="CHEBI:58702"/>
    </ligand>
</feature>
<dbReference type="RefSeq" id="WP_117894529.1">
    <property type="nucleotide sequence ID" value="NZ_CABJCV010000006.1"/>
</dbReference>
<keyword evidence="3 7" id="KW-0028">Amino-acid biosynthesis</keyword>
<gene>
    <name evidence="7 9" type="primary">aroA</name>
    <name evidence="9" type="ORF">DWY25_06320</name>
</gene>
<dbReference type="GeneID" id="83015019"/>
<evidence type="ECO:0000256" key="5">
    <source>
        <dbReference type="ARBA" id="ARBA00023141"/>
    </source>
</evidence>
<feature type="binding site" evidence="7">
    <location>
        <position position="163"/>
    </location>
    <ligand>
        <name>phosphoenolpyruvate</name>
        <dbReference type="ChEBI" id="CHEBI:58702"/>
    </ligand>
</feature>
<dbReference type="EMBL" id="QRUP01000006">
    <property type="protein sequence ID" value="RGR75033.1"/>
    <property type="molecule type" value="Genomic_DNA"/>
</dbReference>
<protein>
    <recommendedName>
        <fullName evidence="7">3-phosphoshikimate 1-carboxyvinyltransferase</fullName>
        <ecNumber evidence="7">2.5.1.19</ecNumber>
    </recommendedName>
    <alternativeName>
        <fullName evidence="7">5-enolpyruvylshikimate-3-phosphate synthase</fullName>
        <shortName evidence="7">EPSP synthase</shortName>
        <shortName evidence="7">EPSPS</shortName>
    </alternativeName>
</protein>
<comment type="subcellular location">
    <subcellularLocation>
        <location evidence="7">Cytoplasm</location>
    </subcellularLocation>
</comment>
<feature type="binding site" evidence="7">
    <location>
        <position position="163"/>
    </location>
    <ligand>
        <name>3-phosphoshikimate</name>
        <dbReference type="ChEBI" id="CHEBI:145989"/>
    </ligand>
</feature>
<evidence type="ECO:0000256" key="7">
    <source>
        <dbReference type="HAMAP-Rule" id="MF_00210"/>
    </source>
</evidence>
<keyword evidence="10" id="KW-1185">Reference proteome</keyword>
<dbReference type="EC" id="2.5.1.19" evidence="7"/>
<dbReference type="NCBIfam" id="TIGR01356">
    <property type="entry name" value="aroA"/>
    <property type="match status" value="1"/>
</dbReference>
<dbReference type="GO" id="GO:0009073">
    <property type="term" value="P:aromatic amino acid family biosynthetic process"/>
    <property type="evidence" value="ECO:0007669"/>
    <property type="project" value="UniProtKB-KW"/>
</dbReference>
<dbReference type="PIRSF" id="PIRSF000505">
    <property type="entry name" value="EPSPS"/>
    <property type="match status" value="1"/>
</dbReference>
<dbReference type="CDD" id="cd01556">
    <property type="entry name" value="EPSP_synthase"/>
    <property type="match status" value="1"/>
</dbReference>
<keyword evidence="5 7" id="KW-0057">Aromatic amino acid biosynthesis</keyword>
<feature type="binding site" evidence="7">
    <location>
        <position position="120"/>
    </location>
    <ligand>
        <name>phosphoenolpyruvate</name>
        <dbReference type="ChEBI" id="CHEBI:58702"/>
    </ligand>
</feature>
<comment type="catalytic activity">
    <reaction evidence="6">
        <text>3-phosphoshikimate + phosphoenolpyruvate = 5-O-(1-carboxyvinyl)-3-phosphoshikimate + phosphate</text>
        <dbReference type="Rhea" id="RHEA:21256"/>
        <dbReference type="ChEBI" id="CHEBI:43474"/>
        <dbReference type="ChEBI" id="CHEBI:57701"/>
        <dbReference type="ChEBI" id="CHEBI:58702"/>
        <dbReference type="ChEBI" id="CHEBI:145989"/>
        <dbReference type="EC" id="2.5.1.19"/>
    </reaction>
    <physiologicalReaction direction="left-to-right" evidence="6">
        <dbReference type="Rhea" id="RHEA:21257"/>
    </physiologicalReaction>
</comment>
<dbReference type="GO" id="GO:0005737">
    <property type="term" value="C:cytoplasm"/>
    <property type="evidence" value="ECO:0007669"/>
    <property type="project" value="UniProtKB-SubCell"/>
</dbReference>
<dbReference type="InterPro" id="IPR023193">
    <property type="entry name" value="EPSP_synthase_CS"/>
</dbReference>
<dbReference type="HAMAP" id="MF_00210">
    <property type="entry name" value="EPSP_synth"/>
    <property type="match status" value="1"/>
</dbReference>
<dbReference type="AlphaFoldDB" id="A0A412G3C9"/>
<feature type="binding site" evidence="7">
    <location>
        <position position="161"/>
    </location>
    <ligand>
        <name>3-phosphoshikimate</name>
        <dbReference type="ChEBI" id="CHEBI:145989"/>
    </ligand>
</feature>
<feature type="binding site" evidence="7">
    <location>
        <position position="92"/>
    </location>
    <ligand>
        <name>phosphoenolpyruvate</name>
        <dbReference type="ChEBI" id="CHEBI:58702"/>
    </ligand>
</feature>
<keyword evidence="7" id="KW-0963">Cytoplasm</keyword>
<dbReference type="InterPro" id="IPR036968">
    <property type="entry name" value="Enolpyruvate_Tfrase_sf"/>
</dbReference>
<comment type="caution">
    <text evidence="7">Lacks conserved residue(s) required for the propagation of feature annotation.</text>
</comment>
<feature type="binding site" evidence="7">
    <location>
        <position position="334"/>
    </location>
    <ligand>
        <name>phosphoenolpyruvate</name>
        <dbReference type="ChEBI" id="CHEBI:58702"/>
    </ligand>
</feature>
<dbReference type="InterPro" id="IPR006264">
    <property type="entry name" value="EPSP_synthase"/>
</dbReference>
<comment type="similarity">
    <text evidence="2 7">Belongs to the EPSP synthase family.</text>
</comment>
<feature type="binding site" evidence="7">
    <location>
        <position position="21"/>
    </location>
    <ligand>
        <name>3-phosphoshikimate</name>
        <dbReference type="ChEBI" id="CHEBI:145989"/>
    </ligand>
</feature>
<feature type="binding site" evidence="7">
    <location>
        <position position="162"/>
    </location>
    <ligand>
        <name>3-phosphoshikimate</name>
        <dbReference type="ChEBI" id="CHEBI:145989"/>
    </ligand>
</feature>
<dbReference type="PANTHER" id="PTHR21090">
    <property type="entry name" value="AROM/DEHYDROQUINATE SYNTHASE"/>
    <property type="match status" value="1"/>
</dbReference>
<comment type="caution">
    <text evidence="9">The sequence shown here is derived from an EMBL/GenBank/DDBJ whole genome shotgun (WGS) entry which is preliminary data.</text>
</comment>
<feature type="active site" description="Proton acceptor" evidence="7">
    <location>
        <position position="303"/>
    </location>
</feature>
<dbReference type="GO" id="GO:0009423">
    <property type="term" value="P:chorismate biosynthetic process"/>
    <property type="evidence" value="ECO:0007669"/>
    <property type="project" value="UniProtKB-UniRule"/>
</dbReference>